<organism evidence="2 3">
    <name type="scientific">Psychromonas aquatilis</name>
    <dbReference type="NCBI Taxonomy" id="2005072"/>
    <lineage>
        <taxon>Bacteria</taxon>
        <taxon>Pseudomonadati</taxon>
        <taxon>Pseudomonadota</taxon>
        <taxon>Gammaproteobacteria</taxon>
        <taxon>Alteromonadales</taxon>
        <taxon>Psychromonadaceae</taxon>
        <taxon>Psychromonas</taxon>
    </lineage>
</organism>
<dbReference type="InterPro" id="IPR013762">
    <property type="entry name" value="Integrase-like_cat_sf"/>
</dbReference>
<accession>A0ABU9GTQ2</accession>
<dbReference type="Gene3D" id="1.10.443.10">
    <property type="entry name" value="Intergrase catalytic core"/>
    <property type="match status" value="1"/>
</dbReference>
<dbReference type="EMBL" id="JBAKAZ010000075">
    <property type="protein sequence ID" value="MEL0630682.1"/>
    <property type="molecule type" value="Genomic_DNA"/>
</dbReference>
<protein>
    <submittedName>
        <fullName evidence="2">Site-specific integrase</fullName>
    </submittedName>
</protein>
<name>A0ABU9GTQ2_9GAMM</name>
<evidence type="ECO:0000256" key="1">
    <source>
        <dbReference type="ARBA" id="ARBA00023172"/>
    </source>
</evidence>
<dbReference type="SUPFAM" id="SSF56349">
    <property type="entry name" value="DNA breaking-rejoining enzymes"/>
    <property type="match status" value="1"/>
</dbReference>
<evidence type="ECO:0000313" key="2">
    <source>
        <dbReference type="EMBL" id="MEL0630682.1"/>
    </source>
</evidence>
<dbReference type="InterPro" id="IPR011010">
    <property type="entry name" value="DNA_brk_join_enz"/>
</dbReference>
<dbReference type="Proteomes" id="UP001369082">
    <property type="component" value="Unassembled WGS sequence"/>
</dbReference>
<dbReference type="RefSeq" id="WP_341598809.1">
    <property type="nucleotide sequence ID" value="NZ_JBAKAZ010000075.1"/>
</dbReference>
<keyword evidence="1" id="KW-0233">DNA recombination</keyword>
<comment type="caution">
    <text evidence="2">The sequence shown here is derived from an EMBL/GenBank/DDBJ whole genome shotgun (WGS) entry which is preliminary data.</text>
</comment>
<sequence>MIVYMEIDTWLSSRMDRKSNAISLKWVLAHWSDIQSASSAKLTTSMRTSINKKINKISTGKRREYKLAVLDIILYLSEGLQWSIPTPEKRVLQDEENKWYQSMRSESQSASHLNVIHQELLEDKVRSAFEVDSATIAISLLLETAPLSMASLFYILSHPDVLEVTEKYSNIYFPITLNVSDEINKYARYRLSPLCYRLLVNYYENINFPNSISELRTSIFNYLSFAPFYFQKITDQLLMKIVACHWDKKLPQFLLDDFINPNRQSAIKKERYFAINNTANKGVKKNNANSIFATSFKLSIKPIDNDKWPHKKLLAEHKKKGTKRLLEQLKDDDVVWNQDNILPQLYYFFLLELIEFGGVKKSNLENSTMETYTNGLKYLKQNPLSFECAMNEDDLNAWARSFYDNVESDNVRVYILYFLKFMAEYELTDALDIDAFKSVHRPGNTDANFVTAKEFQHILSLLAKEIPENSLQKKFSMLAAIFGFHAGLRRGEIIRLRVFDVMSVRPKGNLFRIYIKNTKEGRTKNGKSRIVYMQLPEYQSQLLWTLLDFKKNVAWDEPLLCFAGEKSSVREQHYLLPVTRAIKVVCGERGRLHLLRHSFAFVSTNQLLTKFASFENTSDCPYLRELLQLDFIDKKFSYWFEGRPIEYINSQLALDQISEQIGHSHFETTRKSYLHGHEWLCGYFLEPRKIYSKAMLRYILGLKAGSNDISRRINSLLKNLPDCSQSNMHRSASLLITRVNEMALNINNQLSWLKEDIYDSIELNWKNVLEMNEVNKSISFFDVLIKGYIESTSEVNQISWQELSQIKLLLYRNNPPFHFTKPTLKLIKKWLINFNTDRNSFNVKCNQKIAAEYRKLFSLSEFKIFNCTFTLFKNKNTSSNKQEEFIRKAFFIRDEELSIEHIASGKSRLEVNLALKTFSIRKLIALYRNIFSLM</sequence>
<gene>
    <name evidence="2" type="ORF">V6256_13795</name>
</gene>
<evidence type="ECO:0000313" key="3">
    <source>
        <dbReference type="Proteomes" id="UP001369082"/>
    </source>
</evidence>
<reference evidence="2 3" key="1">
    <citation type="submission" date="2024-02" db="EMBL/GenBank/DDBJ databases">
        <title>Bacteria isolated from the canopy kelp, Nereocystis luetkeana.</title>
        <authorList>
            <person name="Pfister C.A."/>
            <person name="Younker I.T."/>
            <person name="Light S.H."/>
        </authorList>
    </citation>
    <scope>NUCLEOTIDE SEQUENCE [LARGE SCALE GENOMIC DNA]</scope>
    <source>
        <strain evidence="2 3">TI.1.05</strain>
    </source>
</reference>
<keyword evidence="3" id="KW-1185">Reference proteome</keyword>
<dbReference type="CDD" id="cd00397">
    <property type="entry name" value="DNA_BRE_C"/>
    <property type="match status" value="1"/>
</dbReference>
<proteinExistence type="predicted"/>